<evidence type="ECO:0000313" key="4">
    <source>
        <dbReference type="Proteomes" id="UP000235122"/>
    </source>
</evidence>
<proteinExistence type="predicted"/>
<reference evidence="3 4" key="1">
    <citation type="submission" date="2017-12" db="EMBL/GenBank/DDBJ databases">
        <title>Phylogenetic diversity of female urinary microbiome.</title>
        <authorList>
            <person name="Thomas-White K."/>
            <person name="Wolfe A.J."/>
        </authorList>
    </citation>
    <scope>NUCLEOTIDE SEQUENCE [LARGE SCALE GENOMIC DNA]</scope>
    <source>
        <strain evidence="3 4">UMB0402</strain>
    </source>
</reference>
<dbReference type="GeneID" id="35865856"/>
<protein>
    <recommendedName>
        <fullName evidence="2">Terminase small subunit actinomycetes phage-type domain-containing protein</fullName>
    </recommendedName>
</protein>
<dbReference type="AlphaFoldDB" id="A0A2I1IML6"/>
<dbReference type="Pfam" id="PF23931">
    <property type="entry name" value="Terminase_6"/>
    <property type="match status" value="1"/>
</dbReference>
<accession>A0A2I1IML6</accession>
<comment type="caution">
    <text evidence="3">The sequence shown here is derived from an EMBL/GenBank/DDBJ whole genome shotgun (WGS) entry which is preliminary data.</text>
</comment>
<evidence type="ECO:0000313" key="3">
    <source>
        <dbReference type="EMBL" id="PKY72379.1"/>
    </source>
</evidence>
<organism evidence="3 4">
    <name type="scientific">Winkia neuii</name>
    <dbReference type="NCBI Taxonomy" id="33007"/>
    <lineage>
        <taxon>Bacteria</taxon>
        <taxon>Bacillati</taxon>
        <taxon>Actinomycetota</taxon>
        <taxon>Actinomycetes</taxon>
        <taxon>Actinomycetales</taxon>
        <taxon>Actinomycetaceae</taxon>
        <taxon>Winkia</taxon>
    </lineage>
</organism>
<sequence>MAKGVSKQAKALELWRKGSTAATIAKKLGYTSEGAALKACVKELAKAPATTVQQQRAIERERLDLVAARVMISALDGDAIAAKQLLDIQRRREELAAAAASKTGPLVEAVQATAKACEGLEAGGADAALVRACLKIAEHVDNIDRFGTAAEQTKARYLIPHLTNMLREMGATPAARAAREAGKAPEKSKLAQMQQARDRLRAV</sequence>
<feature type="region of interest" description="Disordered" evidence="1">
    <location>
        <begin position="173"/>
        <end position="203"/>
    </location>
</feature>
<gene>
    <name evidence="3" type="ORF">CYJ19_05925</name>
</gene>
<dbReference type="RefSeq" id="WP_024332465.1">
    <property type="nucleotide sequence ID" value="NZ_PKKO01000003.1"/>
</dbReference>
<dbReference type="InterPro" id="IPR057630">
    <property type="entry name" value="Terminase_6"/>
</dbReference>
<name>A0A2I1IML6_9ACTO</name>
<feature type="domain" description="Terminase small subunit actinomycetes phage-type" evidence="2">
    <location>
        <begin position="124"/>
        <end position="199"/>
    </location>
</feature>
<dbReference type="Proteomes" id="UP000235122">
    <property type="component" value="Unassembled WGS sequence"/>
</dbReference>
<feature type="compositionally biased region" description="Basic and acidic residues" evidence="1">
    <location>
        <begin position="177"/>
        <end position="189"/>
    </location>
</feature>
<evidence type="ECO:0000256" key="1">
    <source>
        <dbReference type="SAM" id="MobiDB-lite"/>
    </source>
</evidence>
<dbReference type="EMBL" id="PKKO01000003">
    <property type="protein sequence ID" value="PKY72379.1"/>
    <property type="molecule type" value="Genomic_DNA"/>
</dbReference>
<evidence type="ECO:0000259" key="2">
    <source>
        <dbReference type="Pfam" id="PF23931"/>
    </source>
</evidence>
<keyword evidence="4" id="KW-1185">Reference proteome</keyword>